<dbReference type="AlphaFoldDB" id="A0A844B2J4"/>
<dbReference type="InterPro" id="IPR039910">
    <property type="entry name" value="D15-like"/>
</dbReference>
<dbReference type="GO" id="GO:0019867">
    <property type="term" value="C:outer membrane"/>
    <property type="evidence" value="ECO:0007669"/>
    <property type="project" value="InterPro"/>
</dbReference>
<keyword evidence="8" id="KW-1185">Reference proteome</keyword>
<comment type="caution">
    <text evidence="7">The sequence shown here is derived from an EMBL/GenBank/DDBJ whole genome shotgun (WGS) entry which is preliminary data.</text>
</comment>
<organism evidence="7 8">
    <name type="scientific">Rhodovulum strictum</name>
    <dbReference type="NCBI Taxonomy" id="58314"/>
    <lineage>
        <taxon>Bacteria</taxon>
        <taxon>Pseudomonadati</taxon>
        <taxon>Pseudomonadota</taxon>
        <taxon>Alphaproteobacteria</taxon>
        <taxon>Rhodobacterales</taxon>
        <taxon>Paracoccaceae</taxon>
        <taxon>Rhodovulum</taxon>
    </lineage>
</organism>
<gene>
    <name evidence="7" type="ORF">GH815_04895</name>
</gene>
<dbReference type="Gene3D" id="3.10.20.310">
    <property type="entry name" value="membrane protein fhac"/>
    <property type="match status" value="1"/>
</dbReference>
<dbReference type="Proteomes" id="UP000466730">
    <property type="component" value="Unassembled WGS sequence"/>
</dbReference>
<dbReference type="PANTHER" id="PTHR12815:SF42">
    <property type="entry name" value="BACTERIAL SURFACE ANTIGEN (D15) DOMAIN-CONTAINING PROTEIN"/>
    <property type="match status" value="1"/>
</dbReference>
<feature type="domain" description="Bacterial surface antigen (D15)" evidence="5">
    <location>
        <begin position="365"/>
        <end position="605"/>
    </location>
</feature>
<reference evidence="7 8" key="1">
    <citation type="submission" date="2019-11" db="EMBL/GenBank/DDBJ databases">
        <title>Draft Whole-Genome sequence of the marine photosynthetic bacterium Rhodovulum strictum DSM 11289.</title>
        <authorList>
            <person name="Kyndt J.A."/>
            <person name="Meyer T.E."/>
        </authorList>
    </citation>
    <scope>NUCLEOTIDE SEQUENCE [LARGE SCALE GENOMIC DNA]</scope>
    <source>
        <strain evidence="7 8">DSM 11289</strain>
    </source>
</reference>
<evidence type="ECO:0000256" key="3">
    <source>
        <dbReference type="ARBA" id="ARBA00023136"/>
    </source>
</evidence>
<name>A0A844B2J4_9RHOB</name>
<feature type="chain" id="PRO_5032798936" evidence="4">
    <location>
        <begin position="34"/>
        <end position="605"/>
    </location>
</feature>
<evidence type="ECO:0000313" key="7">
    <source>
        <dbReference type="EMBL" id="MRH20321.1"/>
    </source>
</evidence>
<comment type="subcellular location">
    <subcellularLocation>
        <location evidence="1">Membrane</location>
    </subcellularLocation>
</comment>
<evidence type="ECO:0000256" key="2">
    <source>
        <dbReference type="ARBA" id="ARBA00022452"/>
    </source>
</evidence>
<feature type="domain" description="POTRA" evidence="6">
    <location>
        <begin position="209"/>
        <end position="280"/>
    </location>
</feature>
<evidence type="ECO:0000256" key="1">
    <source>
        <dbReference type="ARBA" id="ARBA00004370"/>
    </source>
</evidence>
<evidence type="ECO:0000259" key="5">
    <source>
        <dbReference type="Pfam" id="PF01103"/>
    </source>
</evidence>
<evidence type="ECO:0000313" key="8">
    <source>
        <dbReference type="Proteomes" id="UP000466730"/>
    </source>
</evidence>
<dbReference type="Pfam" id="PF07244">
    <property type="entry name" value="POTRA"/>
    <property type="match status" value="1"/>
</dbReference>
<feature type="signal peptide" evidence="4">
    <location>
        <begin position="1"/>
        <end position="33"/>
    </location>
</feature>
<dbReference type="Pfam" id="PF01103">
    <property type="entry name" value="Omp85"/>
    <property type="match status" value="1"/>
</dbReference>
<protein>
    <submittedName>
        <fullName evidence="7">BamA/TamA family outer membrane protein</fullName>
    </submittedName>
</protein>
<keyword evidence="4" id="KW-0732">Signal</keyword>
<dbReference type="EMBL" id="WJPO01000005">
    <property type="protein sequence ID" value="MRH20321.1"/>
    <property type="molecule type" value="Genomic_DNA"/>
</dbReference>
<sequence>MGGDRGRVLAESNRTGCLVALVALALSSAPAWAAEVRLSAPGASDGLRDALRASALSLEAAAGPDASAQDILAAARADYARLIGALYARGYYAPVIHIRLDGREAADISPLALPDRIARVEIDIDKGPAFAFSVAQIAPLAPGTELPEGFAPGKRARSTAIRDAAAAGVAGWRAAGHAKVELGDQRIIAQHPGATIDARLGLVPGPVVQFGDLVIAGRSAVRPERLRAIAGLPTGRRFDPEALERSADRLRRTGAFRSVSLAEAETLDPDGRMDITLNVTDDRPRRLGFGAELSSLEGVALSAFWLHRNLMGGAERLRFDAAISGIGGTEGGGEDYRLALRLDRPAFIGPDTGFFALAAIEHLDEPDSREDTARFGIGLTRTLSKRLAGEAAILLSYSDVRDDLGRRSMTHALLPVTATRDDRDNLLNPAGGSYLGLGVMPFLALGGSAESGARLTADARLYRSMGERVVLAGRLQFGSVLGAGAEGVPPALLFFSGGGGTVRGQPYQSLAVDLPGGERIGGRSFVGLSAEARVGMRRNIGLVAFADAGFVGADSWGGDGDWHSGAGLGLRYDTGIGPIRVDIAAPVGGGTGDGVQIYIGIGQAF</sequence>
<keyword evidence="2" id="KW-0812">Transmembrane</keyword>
<evidence type="ECO:0000259" key="6">
    <source>
        <dbReference type="Pfam" id="PF07244"/>
    </source>
</evidence>
<accession>A0A844B2J4</accession>
<dbReference type="PANTHER" id="PTHR12815">
    <property type="entry name" value="SORTING AND ASSEMBLY MACHINERY SAMM50 PROTEIN FAMILY MEMBER"/>
    <property type="match status" value="1"/>
</dbReference>
<keyword evidence="2" id="KW-1134">Transmembrane beta strand</keyword>
<dbReference type="Gene3D" id="2.40.160.50">
    <property type="entry name" value="membrane protein fhac: a member of the omp85/tpsb transporter family"/>
    <property type="match status" value="1"/>
</dbReference>
<keyword evidence="3" id="KW-0472">Membrane</keyword>
<proteinExistence type="predicted"/>
<dbReference type="OrthoDB" id="9769707at2"/>
<dbReference type="InterPro" id="IPR000184">
    <property type="entry name" value="Bac_surfAg_D15"/>
</dbReference>
<evidence type="ECO:0000256" key="4">
    <source>
        <dbReference type="SAM" id="SignalP"/>
    </source>
</evidence>
<dbReference type="InterPro" id="IPR010827">
    <property type="entry name" value="BamA/TamA_POTRA"/>
</dbReference>